<accession>A0A2S4KXQ3</accession>
<evidence type="ECO:0000256" key="1">
    <source>
        <dbReference type="SAM" id="MobiDB-lite"/>
    </source>
</evidence>
<dbReference type="STRING" id="94208.A0A2S4KXQ3"/>
<dbReference type="OrthoDB" id="5043642at2759"/>
<proteinExistence type="predicted"/>
<feature type="region of interest" description="Disordered" evidence="1">
    <location>
        <begin position="160"/>
        <end position="179"/>
    </location>
</feature>
<dbReference type="InterPro" id="IPR021848">
    <property type="entry name" value="HODM_asu-like"/>
</dbReference>
<dbReference type="Proteomes" id="UP000237481">
    <property type="component" value="Unassembled WGS sequence"/>
</dbReference>
<keyword evidence="2" id="KW-0472">Membrane</keyword>
<evidence type="ECO:0000313" key="3">
    <source>
        <dbReference type="EMBL" id="POR34966.1"/>
    </source>
</evidence>
<keyword evidence="2" id="KW-0812">Transmembrane</keyword>
<feature type="transmembrane region" description="Helical" evidence="2">
    <location>
        <begin position="12"/>
        <end position="35"/>
    </location>
</feature>
<dbReference type="Pfam" id="PF11927">
    <property type="entry name" value="HODM_asu-like"/>
    <property type="match status" value="1"/>
</dbReference>
<keyword evidence="2" id="KW-1133">Transmembrane helix</keyword>
<sequence length="372" mass="41717">MAWFSGLQLGGVSMPFGLPPAIVLGFVLLVLGVIVKASRRPANEHDGQVQLRQPEKSPPAQLAIEPLENFDWESVEPRQLRPFRSVYHITMGLQADAPSELITIDKDYLDRVNLRRSLIGLHGDRVHGCLPGGVEAVRELYTFLMADFLPTRFPTQFKLSDDKSQSKNMATGKTHATTAPEDPTAALRVLGETVEEDMFLLHETPNGHMSVALICCFPSGFDPSAKLGRLLRDIHTPVPSYEKIGASMERFFSKMQVGKSVKRTNWAIQTHDRLFNCKSHGTEDDVSANEIIDIDQTFFRVELQTLTRLPQTRALLFSFKTYMYPIRQIKDEGLGPELAEAVEGLKSGNAPGMWTYKGSVRWARLICEYLRS</sequence>
<evidence type="ECO:0000313" key="4">
    <source>
        <dbReference type="Proteomes" id="UP000237481"/>
    </source>
</evidence>
<gene>
    <name evidence="3" type="ORF">TPAR_04886</name>
</gene>
<dbReference type="EMBL" id="PKSG01000479">
    <property type="protein sequence ID" value="POR34966.1"/>
    <property type="molecule type" value="Genomic_DNA"/>
</dbReference>
<feature type="compositionally biased region" description="Polar residues" evidence="1">
    <location>
        <begin position="166"/>
        <end position="177"/>
    </location>
</feature>
<comment type="caution">
    <text evidence="3">The sequence shown here is derived from an EMBL/GenBank/DDBJ whole genome shotgun (WGS) entry which is preliminary data.</text>
</comment>
<name>A0A2S4KXQ3_9HYPO</name>
<dbReference type="AlphaFoldDB" id="A0A2S4KXQ3"/>
<organism evidence="3 4">
    <name type="scientific">Tolypocladium paradoxum</name>
    <dbReference type="NCBI Taxonomy" id="94208"/>
    <lineage>
        <taxon>Eukaryota</taxon>
        <taxon>Fungi</taxon>
        <taxon>Dikarya</taxon>
        <taxon>Ascomycota</taxon>
        <taxon>Pezizomycotina</taxon>
        <taxon>Sordariomycetes</taxon>
        <taxon>Hypocreomycetidae</taxon>
        <taxon>Hypocreales</taxon>
        <taxon>Ophiocordycipitaceae</taxon>
        <taxon>Tolypocladium</taxon>
    </lineage>
</organism>
<evidence type="ECO:0000256" key="2">
    <source>
        <dbReference type="SAM" id="Phobius"/>
    </source>
</evidence>
<protein>
    <submittedName>
        <fullName evidence="3">E3 ubiquitin-protein ligase hel2</fullName>
    </submittedName>
</protein>
<keyword evidence="4" id="KW-1185">Reference proteome</keyword>
<reference evidence="3 4" key="1">
    <citation type="submission" date="2018-01" db="EMBL/GenBank/DDBJ databases">
        <title>Harnessing the power of phylogenomics to disentangle the directionality and signatures of interkingdom host jumping in the parasitic fungal genus Tolypocladium.</title>
        <authorList>
            <person name="Quandt C.A."/>
            <person name="Patterson W."/>
            <person name="Spatafora J.W."/>
        </authorList>
    </citation>
    <scope>NUCLEOTIDE SEQUENCE [LARGE SCALE GENOMIC DNA]</scope>
    <source>
        <strain evidence="3 4">NRBC 100945</strain>
    </source>
</reference>